<keyword evidence="5" id="KW-0732">Signal</keyword>
<name>A0A9D4LFL9_DREPO</name>
<reference evidence="8" key="2">
    <citation type="submission" date="2020-11" db="EMBL/GenBank/DDBJ databases">
        <authorList>
            <person name="McCartney M.A."/>
            <person name="Auch B."/>
            <person name="Kono T."/>
            <person name="Mallez S."/>
            <person name="Becker A."/>
            <person name="Gohl D.M."/>
            <person name="Silverstein K.A.T."/>
            <person name="Koren S."/>
            <person name="Bechman K.B."/>
            <person name="Herman A."/>
            <person name="Abrahante J.E."/>
            <person name="Garbe J."/>
        </authorList>
    </citation>
    <scope>NUCLEOTIDE SEQUENCE</scope>
    <source>
        <strain evidence="8">Duluth1</strain>
        <tissue evidence="8">Whole animal</tissue>
    </source>
</reference>
<feature type="chain" id="PRO_5039744542" evidence="5">
    <location>
        <begin position="25"/>
        <end position="464"/>
    </location>
</feature>
<evidence type="ECO:0000256" key="2">
    <source>
        <dbReference type="ARBA" id="ARBA00022692"/>
    </source>
</evidence>
<feature type="transmembrane region" description="Helical" evidence="5">
    <location>
        <begin position="291"/>
        <end position="314"/>
    </location>
</feature>
<keyword evidence="5" id="KW-0407">Ion channel</keyword>
<dbReference type="Proteomes" id="UP000828390">
    <property type="component" value="Unassembled WGS sequence"/>
</dbReference>
<dbReference type="InterPro" id="IPR036719">
    <property type="entry name" value="Neuro-gated_channel_TM_sf"/>
</dbReference>
<dbReference type="Gene3D" id="2.70.170.10">
    <property type="entry name" value="Neurotransmitter-gated ion-channel ligand-binding domain"/>
    <property type="match status" value="1"/>
</dbReference>
<evidence type="ECO:0000256" key="4">
    <source>
        <dbReference type="ARBA" id="ARBA00023136"/>
    </source>
</evidence>
<dbReference type="AlphaFoldDB" id="A0A9D4LFL9"/>
<dbReference type="Pfam" id="PF02931">
    <property type="entry name" value="Neur_chan_LBD"/>
    <property type="match status" value="1"/>
</dbReference>
<dbReference type="FunFam" id="2.70.170.10:FF:000028">
    <property type="entry name" value="AcetylCholine Receptor"/>
    <property type="match status" value="1"/>
</dbReference>
<keyword evidence="3 5" id="KW-1133">Transmembrane helix</keyword>
<dbReference type="GO" id="GO:0004888">
    <property type="term" value="F:transmembrane signaling receptor activity"/>
    <property type="evidence" value="ECO:0007669"/>
    <property type="project" value="InterPro"/>
</dbReference>
<feature type="transmembrane region" description="Helical" evidence="5">
    <location>
        <begin position="231"/>
        <end position="253"/>
    </location>
</feature>
<dbReference type="InterPro" id="IPR006029">
    <property type="entry name" value="Neurotrans-gated_channel_TM"/>
</dbReference>
<dbReference type="PRINTS" id="PR00252">
    <property type="entry name" value="NRIONCHANNEL"/>
</dbReference>
<reference evidence="8" key="1">
    <citation type="journal article" date="2019" name="bioRxiv">
        <title>The Genome of the Zebra Mussel, Dreissena polymorpha: A Resource for Invasive Species Research.</title>
        <authorList>
            <person name="McCartney M.A."/>
            <person name="Auch B."/>
            <person name="Kono T."/>
            <person name="Mallez S."/>
            <person name="Zhang Y."/>
            <person name="Obille A."/>
            <person name="Becker A."/>
            <person name="Abrahante J.E."/>
            <person name="Garbe J."/>
            <person name="Badalamenti J.P."/>
            <person name="Herman A."/>
            <person name="Mangelson H."/>
            <person name="Liachko I."/>
            <person name="Sullivan S."/>
            <person name="Sone E.D."/>
            <person name="Koren S."/>
            <person name="Silverstein K.A.T."/>
            <person name="Beckman K.B."/>
            <person name="Gohl D.M."/>
        </authorList>
    </citation>
    <scope>NUCLEOTIDE SEQUENCE</scope>
    <source>
        <strain evidence="8">Duluth1</strain>
        <tissue evidence="8">Whole animal</tissue>
    </source>
</reference>
<dbReference type="PROSITE" id="PS00236">
    <property type="entry name" value="NEUROTR_ION_CHANNEL"/>
    <property type="match status" value="1"/>
</dbReference>
<dbReference type="PANTHER" id="PTHR18945">
    <property type="entry name" value="NEUROTRANSMITTER GATED ION CHANNEL"/>
    <property type="match status" value="1"/>
</dbReference>
<keyword evidence="4 5" id="KW-0472">Membrane</keyword>
<dbReference type="SUPFAM" id="SSF90112">
    <property type="entry name" value="Neurotransmitter-gated ion-channel transmembrane pore"/>
    <property type="match status" value="1"/>
</dbReference>
<evidence type="ECO:0000256" key="5">
    <source>
        <dbReference type="RuleBase" id="RU000687"/>
    </source>
</evidence>
<proteinExistence type="inferred from homology"/>
<evidence type="ECO:0000313" key="8">
    <source>
        <dbReference type="EMBL" id="KAH3857230.1"/>
    </source>
</evidence>
<sequence>MTPIWLALAPALAVLMTSYNGVHAQVIKDAERLFSNLMVDYNKMFRPVLNQSKPVVVSTWLDLVSIQDFNEVEEKISFTAILFLTWTDERLGWDPEKYGGINNINIDVSKIWAPQVMLLNNVLKIERLSEDWHTVSVNASGSCLYFIANVFTSSCDVDVTFYPWDTQTCAFQFMPAKYEPGKIVLWPLKGNVDFNYYSPNGAWDLVNTSVSSEIYGYTVSFKIEVERKPQFAIVNVILPLIIMSALNILVFLIPTDCGERISFCLTVLLSIAVFLTLVGDNLPKNSRPMSVFSYYLVSVLIISVAISLAVICSLHTYHRGEKQHPGAAWRAVARRLGCYCARRSGPEKAYRVTGIPGVDYKLARPENVTPRASLGMHLVPYPMRNHRGVFLNRNTHVNGTLSSDHSEDSTFHEEETHEGDSSVMEIKWSEVSIALDKVFFVFFSLILTTDTLCFFMVIYNNVTL</sequence>
<dbReference type="InterPro" id="IPR006202">
    <property type="entry name" value="Neur_chan_lig-bd"/>
</dbReference>
<keyword evidence="9" id="KW-1185">Reference proteome</keyword>
<evidence type="ECO:0000313" key="9">
    <source>
        <dbReference type="Proteomes" id="UP000828390"/>
    </source>
</evidence>
<comment type="subcellular location">
    <subcellularLocation>
        <location evidence="1">Membrane</location>
        <topology evidence="1">Multi-pass membrane protein</topology>
    </subcellularLocation>
</comment>
<feature type="transmembrane region" description="Helical" evidence="5">
    <location>
        <begin position="438"/>
        <end position="459"/>
    </location>
</feature>
<feature type="signal peptide" evidence="5">
    <location>
        <begin position="1"/>
        <end position="24"/>
    </location>
</feature>
<dbReference type="InterPro" id="IPR006201">
    <property type="entry name" value="Neur_channel"/>
</dbReference>
<dbReference type="InterPro" id="IPR038050">
    <property type="entry name" value="Neuro_actylchol_rec"/>
</dbReference>
<organism evidence="8 9">
    <name type="scientific">Dreissena polymorpha</name>
    <name type="common">Zebra mussel</name>
    <name type="synonym">Mytilus polymorpha</name>
    <dbReference type="NCBI Taxonomy" id="45954"/>
    <lineage>
        <taxon>Eukaryota</taxon>
        <taxon>Metazoa</taxon>
        <taxon>Spiralia</taxon>
        <taxon>Lophotrochozoa</taxon>
        <taxon>Mollusca</taxon>
        <taxon>Bivalvia</taxon>
        <taxon>Autobranchia</taxon>
        <taxon>Heteroconchia</taxon>
        <taxon>Euheterodonta</taxon>
        <taxon>Imparidentia</taxon>
        <taxon>Neoheterodontei</taxon>
        <taxon>Myida</taxon>
        <taxon>Dreissenoidea</taxon>
        <taxon>Dreissenidae</taxon>
        <taxon>Dreissena</taxon>
    </lineage>
</organism>
<protein>
    <submittedName>
        <fullName evidence="8">Uncharacterized protein</fullName>
    </submittedName>
</protein>
<dbReference type="InterPro" id="IPR018000">
    <property type="entry name" value="Neurotransmitter_ion_chnl_CS"/>
</dbReference>
<dbReference type="InterPro" id="IPR036734">
    <property type="entry name" value="Neur_chan_lig-bd_sf"/>
</dbReference>
<comment type="caution">
    <text evidence="8">The sequence shown here is derived from an EMBL/GenBank/DDBJ whole genome shotgun (WGS) entry which is preliminary data.</text>
</comment>
<evidence type="ECO:0000259" key="7">
    <source>
        <dbReference type="Pfam" id="PF02932"/>
    </source>
</evidence>
<feature type="transmembrane region" description="Helical" evidence="5">
    <location>
        <begin position="260"/>
        <end position="279"/>
    </location>
</feature>
<dbReference type="Gene3D" id="1.20.58.390">
    <property type="entry name" value="Neurotransmitter-gated ion-channel transmembrane domain"/>
    <property type="match status" value="1"/>
</dbReference>
<dbReference type="CDD" id="cd18989">
    <property type="entry name" value="LGIC_ECD_cation"/>
    <property type="match status" value="1"/>
</dbReference>
<dbReference type="GO" id="GO:0016020">
    <property type="term" value="C:membrane"/>
    <property type="evidence" value="ECO:0007669"/>
    <property type="project" value="UniProtKB-SubCell"/>
</dbReference>
<evidence type="ECO:0000256" key="1">
    <source>
        <dbReference type="ARBA" id="ARBA00004141"/>
    </source>
</evidence>
<dbReference type="GO" id="GO:0005230">
    <property type="term" value="F:extracellular ligand-gated monoatomic ion channel activity"/>
    <property type="evidence" value="ECO:0007669"/>
    <property type="project" value="InterPro"/>
</dbReference>
<dbReference type="CDD" id="cd19051">
    <property type="entry name" value="LGIC_TM_cation"/>
    <property type="match status" value="1"/>
</dbReference>
<dbReference type="SUPFAM" id="SSF63712">
    <property type="entry name" value="Nicotinic receptor ligand binding domain-like"/>
    <property type="match status" value="1"/>
</dbReference>
<feature type="domain" description="Neurotransmitter-gated ion-channel transmembrane" evidence="7">
    <location>
        <begin position="236"/>
        <end position="453"/>
    </location>
</feature>
<evidence type="ECO:0000259" key="6">
    <source>
        <dbReference type="Pfam" id="PF02931"/>
    </source>
</evidence>
<dbReference type="EMBL" id="JAIWYP010000003">
    <property type="protein sequence ID" value="KAH3857230.1"/>
    <property type="molecule type" value="Genomic_DNA"/>
</dbReference>
<keyword evidence="2 5" id="KW-0812">Transmembrane</keyword>
<dbReference type="Pfam" id="PF02932">
    <property type="entry name" value="Neur_chan_memb"/>
    <property type="match status" value="1"/>
</dbReference>
<keyword evidence="5" id="KW-0813">Transport</keyword>
<comment type="similarity">
    <text evidence="5">Belongs to the ligand-gated ion channel (TC 1.A.9) family.</text>
</comment>
<evidence type="ECO:0000256" key="3">
    <source>
        <dbReference type="ARBA" id="ARBA00022989"/>
    </source>
</evidence>
<accession>A0A9D4LFL9</accession>
<feature type="domain" description="Neurotransmitter-gated ion-channel ligand-binding" evidence="6">
    <location>
        <begin position="31"/>
        <end position="229"/>
    </location>
</feature>
<gene>
    <name evidence="8" type="ORF">DPMN_099836</name>
</gene>
<keyword evidence="5" id="KW-0406">Ion transport</keyword>